<evidence type="ECO:0000256" key="3">
    <source>
        <dbReference type="ARBA" id="ARBA00023163"/>
    </source>
</evidence>
<evidence type="ECO:0000259" key="4">
    <source>
        <dbReference type="PROSITE" id="PS50987"/>
    </source>
</evidence>
<dbReference type="PANTHER" id="PTHR43132">
    <property type="entry name" value="ARSENICAL RESISTANCE OPERON REPRESSOR ARSR-RELATED"/>
    <property type="match status" value="1"/>
</dbReference>
<dbReference type="PROSITE" id="PS50987">
    <property type="entry name" value="HTH_ARSR_2"/>
    <property type="match status" value="1"/>
</dbReference>
<organism evidence="5 6">
    <name type="scientific">Acidiphilium acidophilum</name>
    <name type="common">Thiobacillus acidophilus</name>
    <dbReference type="NCBI Taxonomy" id="76588"/>
    <lineage>
        <taxon>Bacteria</taxon>
        <taxon>Pseudomonadati</taxon>
        <taxon>Pseudomonadota</taxon>
        <taxon>Alphaproteobacteria</taxon>
        <taxon>Acetobacterales</taxon>
        <taxon>Acidocellaceae</taxon>
        <taxon>Acidiphilium</taxon>
    </lineage>
</organism>
<dbReference type="EMBL" id="JAWXYB010000018">
    <property type="protein sequence ID" value="MDX5931627.1"/>
    <property type="molecule type" value="Genomic_DNA"/>
</dbReference>
<dbReference type="InterPro" id="IPR036388">
    <property type="entry name" value="WH-like_DNA-bd_sf"/>
</dbReference>
<dbReference type="GO" id="GO:0003700">
    <property type="term" value="F:DNA-binding transcription factor activity"/>
    <property type="evidence" value="ECO:0007669"/>
    <property type="project" value="InterPro"/>
</dbReference>
<evidence type="ECO:0000256" key="1">
    <source>
        <dbReference type="ARBA" id="ARBA00023015"/>
    </source>
</evidence>
<dbReference type="AlphaFoldDB" id="A0AAW9DTJ3"/>
<dbReference type="InterPro" id="IPR036390">
    <property type="entry name" value="WH_DNA-bd_sf"/>
</dbReference>
<accession>A0AAW9DTJ3</accession>
<dbReference type="RefSeq" id="WP_319614529.1">
    <property type="nucleotide sequence ID" value="NZ_JAWXYB010000018.1"/>
</dbReference>
<dbReference type="GO" id="GO:0003677">
    <property type="term" value="F:DNA binding"/>
    <property type="evidence" value="ECO:0007669"/>
    <property type="project" value="UniProtKB-KW"/>
</dbReference>
<dbReference type="CDD" id="cd00090">
    <property type="entry name" value="HTH_ARSR"/>
    <property type="match status" value="1"/>
</dbReference>
<dbReference type="SMART" id="SM00418">
    <property type="entry name" value="HTH_ARSR"/>
    <property type="match status" value="1"/>
</dbReference>
<reference evidence="5 6" key="1">
    <citation type="submission" date="2023-11" db="EMBL/GenBank/DDBJ databases">
        <title>MicrobeMod: A computational toolkit for identifying prokaryotic methylation and restriction-modification with nanopore sequencing.</title>
        <authorList>
            <person name="Crits-Christoph A."/>
            <person name="Kang S.C."/>
            <person name="Lee H."/>
            <person name="Ostrov N."/>
        </authorList>
    </citation>
    <scope>NUCLEOTIDE SEQUENCE [LARGE SCALE GENOMIC DNA]</scope>
    <source>
        <strain evidence="5 6">DSMZ 700</strain>
    </source>
</reference>
<gene>
    <name evidence="5" type="ORF">SIL87_12710</name>
</gene>
<dbReference type="SUPFAM" id="SSF46785">
    <property type="entry name" value="Winged helix' DNA-binding domain"/>
    <property type="match status" value="1"/>
</dbReference>
<dbReference type="Gene3D" id="1.10.10.10">
    <property type="entry name" value="Winged helix-like DNA-binding domain superfamily/Winged helix DNA-binding domain"/>
    <property type="match status" value="1"/>
</dbReference>
<keyword evidence="1" id="KW-0805">Transcription regulation</keyword>
<feature type="domain" description="HTH arsR-type" evidence="4">
    <location>
        <begin position="1"/>
        <end position="94"/>
    </location>
</feature>
<dbReference type="PRINTS" id="PR00778">
    <property type="entry name" value="HTHARSR"/>
</dbReference>
<evidence type="ECO:0000256" key="2">
    <source>
        <dbReference type="ARBA" id="ARBA00023125"/>
    </source>
</evidence>
<dbReference type="PANTHER" id="PTHR43132:SF2">
    <property type="entry name" value="ARSENICAL RESISTANCE OPERON REPRESSOR ARSR-RELATED"/>
    <property type="match status" value="1"/>
</dbReference>
<evidence type="ECO:0000313" key="5">
    <source>
        <dbReference type="EMBL" id="MDX5931627.1"/>
    </source>
</evidence>
<dbReference type="InterPro" id="IPR051011">
    <property type="entry name" value="Metal_resp_trans_reg"/>
</dbReference>
<keyword evidence="6" id="KW-1185">Reference proteome</keyword>
<dbReference type="InterPro" id="IPR001845">
    <property type="entry name" value="HTH_ArsR_DNA-bd_dom"/>
</dbReference>
<protein>
    <submittedName>
        <fullName evidence="5">Metalloregulator ArsR/SmtB family transcription factor</fullName>
    </submittedName>
</protein>
<proteinExistence type="predicted"/>
<dbReference type="InterPro" id="IPR011991">
    <property type="entry name" value="ArsR-like_HTH"/>
</dbReference>
<dbReference type="Proteomes" id="UP001279553">
    <property type="component" value="Unassembled WGS sequence"/>
</dbReference>
<name>A0AAW9DTJ3_ACIAO</name>
<dbReference type="Pfam" id="PF01022">
    <property type="entry name" value="HTH_5"/>
    <property type="match status" value="1"/>
</dbReference>
<comment type="caution">
    <text evidence="5">The sequence shown here is derived from an EMBL/GenBank/DDBJ whole genome shotgun (WGS) entry which is preliminary data.</text>
</comment>
<keyword evidence="2" id="KW-0238">DNA-binding</keyword>
<keyword evidence="3" id="KW-0804">Transcription</keyword>
<evidence type="ECO:0000313" key="6">
    <source>
        <dbReference type="Proteomes" id="UP001279553"/>
    </source>
</evidence>
<dbReference type="NCBIfam" id="NF033788">
    <property type="entry name" value="HTH_metalloreg"/>
    <property type="match status" value="1"/>
</dbReference>
<sequence length="94" mass="10910">MMAKASQVSHFLSIMANPHRIMILCHLTYGEFTVNELEEKIKIRQSHLSQQLKILRAEGVVKCRRVSRSIYYSLDSDAAHQLVKVIYKNFCQQS</sequence>